<proteinExistence type="predicted"/>
<keyword evidence="2" id="KW-1185">Reference proteome</keyword>
<dbReference type="RefSeq" id="WP_175551392.1">
    <property type="nucleotide sequence ID" value="NZ_FPBA01000002.1"/>
</dbReference>
<gene>
    <name evidence="1" type="ORF">SAMN05660657_00535</name>
</gene>
<evidence type="ECO:0000313" key="2">
    <source>
        <dbReference type="Proteomes" id="UP000199546"/>
    </source>
</evidence>
<reference evidence="2" key="1">
    <citation type="submission" date="2016-10" db="EMBL/GenBank/DDBJ databases">
        <authorList>
            <person name="Varghese N."/>
            <person name="Submissions S."/>
        </authorList>
    </citation>
    <scope>NUCLEOTIDE SEQUENCE [LARGE SCALE GENOMIC DNA]</scope>
    <source>
        <strain evidence="2">DSM 46136</strain>
    </source>
</reference>
<name>A0A1I6XPJ4_9ACTN</name>
<organism evidence="1 2">
    <name type="scientific">Geodermatophilus amargosae</name>
    <dbReference type="NCBI Taxonomy" id="1296565"/>
    <lineage>
        <taxon>Bacteria</taxon>
        <taxon>Bacillati</taxon>
        <taxon>Actinomycetota</taxon>
        <taxon>Actinomycetes</taxon>
        <taxon>Geodermatophilales</taxon>
        <taxon>Geodermatophilaceae</taxon>
        <taxon>Geodermatophilus</taxon>
    </lineage>
</organism>
<dbReference type="AlphaFoldDB" id="A0A1I6XPJ4"/>
<dbReference type="EMBL" id="FPBA01000002">
    <property type="protein sequence ID" value="SFT40032.1"/>
    <property type="molecule type" value="Genomic_DNA"/>
</dbReference>
<accession>A0A1I6XPJ4</accession>
<dbReference type="Proteomes" id="UP000199546">
    <property type="component" value="Unassembled WGS sequence"/>
</dbReference>
<protein>
    <submittedName>
        <fullName evidence="1">Uncharacterized protein</fullName>
    </submittedName>
</protein>
<sequence length="52" mass="5626">MLVAVRDMRRDGLRWQDVADRLNAGGAAYRPRSADAWTATGLAKVGRRAGIG</sequence>
<evidence type="ECO:0000313" key="1">
    <source>
        <dbReference type="EMBL" id="SFT40032.1"/>
    </source>
</evidence>